<sequence>QARLQAGQGYGSTFNCIFTIYRNENIAGFFKGLSFPLASIAIYNSVVFGIFSHAHRFISQYRNTSQRHPPDLIDLTFASMLAGCVSVGIGGPVDLVKIKLQMQTQSATSDVVSLTHSTTLRHYQTTYKGPIHCVNCILRKEGLLGMYRGSGAMILRDIPGYCLYFIPYIYLSEWLKLECHTTPSALSVWLAGGIAGAISWGTATPMDVVKSRLQADSLYNRKYRGVKDCITQSYCNEGIQVFFKGITVNAIRGFPMSAAMFLTYELSLRAMKTSKESN</sequence>
<dbReference type="Proteomes" id="UP000770717">
    <property type="component" value="Unassembled WGS sequence"/>
</dbReference>
<dbReference type="InterPro" id="IPR023395">
    <property type="entry name" value="MCP_dom_sf"/>
</dbReference>
<dbReference type="FunFam" id="1.50.40.10:FF:000058">
    <property type="entry name" value="Solute carrier family 25 member 48"/>
    <property type="match status" value="1"/>
</dbReference>
<dbReference type="PANTHER" id="PTHR45624:SF7">
    <property type="entry name" value="SOLUTE CARRIER FAMILY 25 MEMBER 48"/>
    <property type="match status" value="1"/>
</dbReference>
<dbReference type="SUPFAM" id="SSF103506">
    <property type="entry name" value="Mitochondrial carrier"/>
    <property type="match status" value="1"/>
</dbReference>
<evidence type="ECO:0000256" key="6">
    <source>
        <dbReference type="ARBA" id="ARBA00022792"/>
    </source>
</evidence>
<name>A0A8J6FMF9_ELECQ</name>
<keyword evidence="15" id="KW-1185">Reference proteome</keyword>
<evidence type="ECO:0000256" key="12">
    <source>
        <dbReference type="RuleBase" id="RU000488"/>
    </source>
</evidence>
<evidence type="ECO:0000256" key="4">
    <source>
        <dbReference type="ARBA" id="ARBA00022692"/>
    </source>
</evidence>
<dbReference type="AlphaFoldDB" id="A0A8J6FMF9"/>
<protein>
    <recommendedName>
        <fullName evidence="10">Solute carrier family 25 member 48</fullName>
    </recommendedName>
</protein>
<evidence type="ECO:0000256" key="5">
    <source>
        <dbReference type="ARBA" id="ARBA00022737"/>
    </source>
</evidence>
<gene>
    <name evidence="14" type="ORF">GDO78_006273</name>
</gene>
<feature type="repeat" description="Solcar" evidence="11">
    <location>
        <begin position="1"/>
        <end position="57"/>
    </location>
</feature>
<dbReference type="Pfam" id="PF00153">
    <property type="entry name" value="Mito_carr"/>
    <property type="match status" value="3"/>
</dbReference>
<keyword evidence="9 11" id="KW-0472">Membrane</keyword>
<feature type="non-terminal residue" evidence="14">
    <location>
        <position position="278"/>
    </location>
</feature>
<evidence type="ECO:0000256" key="7">
    <source>
        <dbReference type="ARBA" id="ARBA00022989"/>
    </source>
</evidence>
<keyword evidence="7 13" id="KW-1133">Transmembrane helix</keyword>
<evidence type="ECO:0000256" key="9">
    <source>
        <dbReference type="ARBA" id="ARBA00023136"/>
    </source>
</evidence>
<comment type="subcellular location">
    <subcellularLocation>
        <location evidence="1">Mitochondrion inner membrane</location>
        <topology evidence="1">Multi-pass membrane protein</topology>
    </subcellularLocation>
</comment>
<dbReference type="GO" id="GO:0005743">
    <property type="term" value="C:mitochondrial inner membrane"/>
    <property type="evidence" value="ECO:0007669"/>
    <property type="project" value="UniProtKB-SubCell"/>
</dbReference>
<evidence type="ECO:0000256" key="8">
    <source>
        <dbReference type="ARBA" id="ARBA00023128"/>
    </source>
</evidence>
<evidence type="ECO:0000256" key="10">
    <source>
        <dbReference type="ARBA" id="ARBA00070488"/>
    </source>
</evidence>
<keyword evidence="5" id="KW-0677">Repeat</keyword>
<reference evidence="14" key="1">
    <citation type="thesis" date="2020" institute="ProQuest LLC" country="789 East Eisenhower Parkway, Ann Arbor, MI, USA">
        <title>Comparative Genomics and Chromosome Evolution.</title>
        <authorList>
            <person name="Mudd A.B."/>
        </authorList>
    </citation>
    <scope>NUCLEOTIDE SEQUENCE</scope>
    <source>
        <strain evidence="14">HN-11 Male</strain>
        <tissue evidence="14">Kidney and liver</tissue>
    </source>
</reference>
<keyword evidence="4 11" id="KW-0812">Transmembrane</keyword>
<dbReference type="InterPro" id="IPR050567">
    <property type="entry name" value="Mitochondrial_Carrier"/>
</dbReference>
<evidence type="ECO:0000313" key="15">
    <source>
        <dbReference type="Proteomes" id="UP000770717"/>
    </source>
</evidence>
<evidence type="ECO:0000256" key="11">
    <source>
        <dbReference type="PROSITE-ProRule" id="PRU00282"/>
    </source>
</evidence>
<keyword evidence="6" id="KW-0999">Mitochondrion inner membrane</keyword>
<organism evidence="14 15">
    <name type="scientific">Eleutherodactylus coqui</name>
    <name type="common">Puerto Rican coqui</name>
    <dbReference type="NCBI Taxonomy" id="57060"/>
    <lineage>
        <taxon>Eukaryota</taxon>
        <taxon>Metazoa</taxon>
        <taxon>Chordata</taxon>
        <taxon>Craniata</taxon>
        <taxon>Vertebrata</taxon>
        <taxon>Euteleostomi</taxon>
        <taxon>Amphibia</taxon>
        <taxon>Batrachia</taxon>
        <taxon>Anura</taxon>
        <taxon>Neobatrachia</taxon>
        <taxon>Hyloidea</taxon>
        <taxon>Eleutherodactylidae</taxon>
        <taxon>Eleutherodactylinae</taxon>
        <taxon>Eleutherodactylus</taxon>
        <taxon>Eleutherodactylus</taxon>
    </lineage>
</organism>
<dbReference type="PROSITE" id="PS50920">
    <property type="entry name" value="SOLCAR"/>
    <property type="match status" value="3"/>
</dbReference>
<dbReference type="PANTHER" id="PTHR45624">
    <property type="entry name" value="MITOCHONDRIAL BASIC AMINO ACIDS TRANSPORTER-RELATED"/>
    <property type="match status" value="1"/>
</dbReference>
<dbReference type="InterPro" id="IPR018108">
    <property type="entry name" value="MCP_transmembrane"/>
</dbReference>
<evidence type="ECO:0000256" key="3">
    <source>
        <dbReference type="ARBA" id="ARBA00022448"/>
    </source>
</evidence>
<evidence type="ECO:0000313" key="14">
    <source>
        <dbReference type="EMBL" id="KAG9490853.1"/>
    </source>
</evidence>
<feature type="transmembrane region" description="Helical" evidence="13">
    <location>
        <begin position="33"/>
        <end position="51"/>
    </location>
</feature>
<dbReference type="GO" id="GO:0022857">
    <property type="term" value="F:transmembrane transporter activity"/>
    <property type="evidence" value="ECO:0007669"/>
    <property type="project" value="TreeGrafter"/>
</dbReference>
<comment type="caution">
    <text evidence="14">The sequence shown here is derived from an EMBL/GenBank/DDBJ whole genome shotgun (WGS) entry which is preliminary data.</text>
</comment>
<evidence type="ECO:0000256" key="1">
    <source>
        <dbReference type="ARBA" id="ARBA00004448"/>
    </source>
</evidence>
<dbReference type="EMBL" id="WNTK01000002">
    <property type="protein sequence ID" value="KAG9490853.1"/>
    <property type="molecule type" value="Genomic_DNA"/>
</dbReference>
<feature type="repeat" description="Solcar" evidence="11">
    <location>
        <begin position="183"/>
        <end position="270"/>
    </location>
</feature>
<keyword evidence="8" id="KW-0496">Mitochondrion</keyword>
<keyword evidence="3 12" id="KW-0813">Transport</keyword>
<dbReference type="Gene3D" id="1.50.40.10">
    <property type="entry name" value="Mitochondrial carrier domain"/>
    <property type="match status" value="1"/>
</dbReference>
<feature type="repeat" description="Solcar" evidence="11">
    <location>
        <begin position="70"/>
        <end position="174"/>
    </location>
</feature>
<accession>A0A8J6FMF9</accession>
<evidence type="ECO:0000256" key="2">
    <source>
        <dbReference type="ARBA" id="ARBA00006375"/>
    </source>
</evidence>
<comment type="similarity">
    <text evidence="2 12">Belongs to the mitochondrial carrier (TC 2.A.29) family.</text>
</comment>
<dbReference type="OrthoDB" id="193856at2759"/>
<proteinExistence type="inferred from homology"/>
<evidence type="ECO:0000256" key="13">
    <source>
        <dbReference type="SAM" id="Phobius"/>
    </source>
</evidence>